<evidence type="ECO:0000313" key="4">
    <source>
        <dbReference type="Proteomes" id="UP000554235"/>
    </source>
</evidence>
<evidence type="ECO:0000259" key="2">
    <source>
        <dbReference type="Pfam" id="PF13649"/>
    </source>
</evidence>
<dbReference type="SUPFAM" id="SSF53335">
    <property type="entry name" value="S-adenosyl-L-methionine-dependent methyltransferases"/>
    <property type="match status" value="1"/>
</dbReference>
<keyword evidence="4" id="KW-1185">Reference proteome</keyword>
<gene>
    <name evidence="3" type="ORF">FALBO_13473</name>
</gene>
<accession>A0A8H4P266</accession>
<comment type="caution">
    <text evidence="3">The sequence shown here is derived from an EMBL/GenBank/DDBJ whole genome shotgun (WGS) entry which is preliminary data.</text>
</comment>
<dbReference type="Proteomes" id="UP000554235">
    <property type="component" value="Unassembled WGS sequence"/>
</dbReference>
<dbReference type="AlphaFoldDB" id="A0A8H4P266"/>
<evidence type="ECO:0000256" key="1">
    <source>
        <dbReference type="ARBA" id="ARBA00038158"/>
    </source>
</evidence>
<dbReference type="CDD" id="cd02440">
    <property type="entry name" value="AdoMet_MTases"/>
    <property type="match status" value="1"/>
</dbReference>
<evidence type="ECO:0000313" key="3">
    <source>
        <dbReference type="EMBL" id="KAF4459764.1"/>
    </source>
</evidence>
<feature type="domain" description="Methyltransferase" evidence="2">
    <location>
        <begin position="60"/>
        <end position="150"/>
    </location>
</feature>
<dbReference type="EMBL" id="JAADYS010002093">
    <property type="protein sequence ID" value="KAF4459764.1"/>
    <property type="molecule type" value="Genomic_DNA"/>
</dbReference>
<dbReference type="OrthoDB" id="66144at2759"/>
<dbReference type="PANTHER" id="PTHR43591:SF110">
    <property type="entry name" value="RHODANESE DOMAIN-CONTAINING PROTEIN"/>
    <property type="match status" value="1"/>
</dbReference>
<sequence>MSDLERSLNSSSVAETLATYEKWAETYNHDVDKEEYVAPELASEYLVKHLGSRGVENVKILDAGCGTGLVGQHLAKRGAKQLDGIDLSPSMLEVARRTGVYQSLNTADLSGRLEIPTESYDAVVCVGTMTQGHVGPEAFDELVRVVKPGGFIISTIRESVWQKNGYDTKVKALVEAGKVKLVSDNLEMQRIGASVRAVFVVLEAL</sequence>
<name>A0A8H4P266_9HYPO</name>
<dbReference type="InterPro" id="IPR041698">
    <property type="entry name" value="Methyltransf_25"/>
</dbReference>
<dbReference type="PANTHER" id="PTHR43591">
    <property type="entry name" value="METHYLTRANSFERASE"/>
    <property type="match status" value="1"/>
</dbReference>
<proteinExistence type="inferred from homology"/>
<dbReference type="Gene3D" id="3.40.50.150">
    <property type="entry name" value="Vaccinia Virus protein VP39"/>
    <property type="match status" value="1"/>
</dbReference>
<protein>
    <submittedName>
        <fullName evidence="3">Williams-Beuren syndrome chromosomal region 27</fullName>
    </submittedName>
</protein>
<dbReference type="Pfam" id="PF13649">
    <property type="entry name" value="Methyltransf_25"/>
    <property type="match status" value="1"/>
</dbReference>
<reference evidence="3 4" key="1">
    <citation type="submission" date="2020-01" db="EMBL/GenBank/DDBJ databases">
        <title>Identification and distribution of gene clusters putatively required for synthesis of sphingolipid metabolism inhibitors in phylogenetically diverse species of the filamentous fungus Fusarium.</title>
        <authorList>
            <person name="Kim H.-S."/>
            <person name="Busman M."/>
            <person name="Brown D.W."/>
            <person name="Divon H."/>
            <person name="Uhlig S."/>
            <person name="Proctor R.H."/>
        </authorList>
    </citation>
    <scope>NUCLEOTIDE SEQUENCE [LARGE SCALE GENOMIC DNA]</scope>
    <source>
        <strain evidence="3 4">NRRL 20459</strain>
    </source>
</reference>
<comment type="similarity">
    <text evidence="1">Belongs to the methyltransferase superfamily. LaeA methyltransferase family.</text>
</comment>
<organism evidence="3 4">
    <name type="scientific">Fusarium albosuccineum</name>
    <dbReference type="NCBI Taxonomy" id="1237068"/>
    <lineage>
        <taxon>Eukaryota</taxon>
        <taxon>Fungi</taxon>
        <taxon>Dikarya</taxon>
        <taxon>Ascomycota</taxon>
        <taxon>Pezizomycotina</taxon>
        <taxon>Sordariomycetes</taxon>
        <taxon>Hypocreomycetidae</taxon>
        <taxon>Hypocreales</taxon>
        <taxon>Nectriaceae</taxon>
        <taxon>Fusarium</taxon>
        <taxon>Fusarium decemcellulare species complex</taxon>
    </lineage>
</organism>
<dbReference type="InterPro" id="IPR029063">
    <property type="entry name" value="SAM-dependent_MTases_sf"/>
</dbReference>